<protein>
    <submittedName>
        <fullName evidence="5">LacI family DNA-binding transcriptional regulator</fullName>
    </submittedName>
</protein>
<dbReference type="Pfam" id="PF13377">
    <property type="entry name" value="Peripla_BP_3"/>
    <property type="match status" value="1"/>
</dbReference>
<feature type="domain" description="HTH lacI-type" evidence="4">
    <location>
        <begin position="7"/>
        <end position="66"/>
    </location>
</feature>
<evidence type="ECO:0000313" key="5">
    <source>
        <dbReference type="EMBL" id="MFD1200376.1"/>
    </source>
</evidence>
<dbReference type="PANTHER" id="PTHR30146:SF109">
    <property type="entry name" value="HTH-TYPE TRANSCRIPTIONAL REGULATOR GALS"/>
    <property type="match status" value="1"/>
</dbReference>
<comment type="caution">
    <text evidence="5">The sequence shown here is derived from an EMBL/GenBank/DDBJ whole genome shotgun (WGS) entry which is preliminary data.</text>
</comment>
<sequence length="336" mass="35838">MGTTGTVTLKDLAAALELSPSTVSRVLNDPDEGSSRWASAETVARIHRLANELNYSRNPHAASLRTSRSNMVGVIAPSLQDYVFASIYEGIARQASTRGYYSIVSSSHDDEQRRRALTDQILDRHVAGLIFGDAHLDSPGFFADFAKRGVPYLLVSRRLPGELSVTCDDYAGGRIAAEHLLGTGRTSFGVLAGQAGASTAQDRVAGFIDALTEAGIPDSRITAIYTNFDAVSGREAMAGILDIAGVPEAVFATNDFAAIGATGLLRERGLRVPEDVLMCGFNDTPLAEGVNLTSVRSPMEQMGERSMAMLADLADGKQLESEALMPEIVARASTRR</sequence>
<keyword evidence="1" id="KW-0805">Transcription regulation</keyword>
<proteinExistence type="predicted"/>
<evidence type="ECO:0000313" key="6">
    <source>
        <dbReference type="Proteomes" id="UP001597181"/>
    </source>
</evidence>
<dbReference type="PROSITE" id="PS50932">
    <property type="entry name" value="HTH_LACI_2"/>
    <property type="match status" value="1"/>
</dbReference>
<evidence type="ECO:0000256" key="3">
    <source>
        <dbReference type="ARBA" id="ARBA00023163"/>
    </source>
</evidence>
<dbReference type="GO" id="GO:0003677">
    <property type="term" value="F:DNA binding"/>
    <property type="evidence" value="ECO:0007669"/>
    <property type="project" value="UniProtKB-KW"/>
</dbReference>
<reference evidence="6" key="1">
    <citation type="journal article" date="2019" name="Int. J. Syst. Evol. Microbiol.">
        <title>The Global Catalogue of Microorganisms (GCM) 10K type strain sequencing project: providing services to taxonomists for standard genome sequencing and annotation.</title>
        <authorList>
            <consortium name="The Broad Institute Genomics Platform"/>
            <consortium name="The Broad Institute Genome Sequencing Center for Infectious Disease"/>
            <person name="Wu L."/>
            <person name="Ma J."/>
        </authorList>
    </citation>
    <scope>NUCLEOTIDE SEQUENCE [LARGE SCALE GENOMIC DNA]</scope>
    <source>
        <strain evidence="6">CCUG 50213</strain>
    </source>
</reference>
<dbReference type="Proteomes" id="UP001597181">
    <property type="component" value="Unassembled WGS sequence"/>
</dbReference>
<dbReference type="Gene3D" id="3.40.50.2300">
    <property type="match status" value="2"/>
</dbReference>
<dbReference type="PANTHER" id="PTHR30146">
    <property type="entry name" value="LACI-RELATED TRANSCRIPTIONAL REPRESSOR"/>
    <property type="match status" value="1"/>
</dbReference>
<keyword evidence="2 5" id="KW-0238">DNA-binding</keyword>
<dbReference type="SUPFAM" id="SSF47413">
    <property type="entry name" value="lambda repressor-like DNA-binding domains"/>
    <property type="match status" value="1"/>
</dbReference>
<accession>A0ABW3TI27</accession>
<evidence type="ECO:0000259" key="4">
    <source>
        <dbReference type="PROSITE" id="PS50932"/>
    </source>
</evidence>
<name>A0ABW3TI27_9MICO</name>
<gene>
    <name evidence="5" type="ORF">ACFQ3U_00510</name>
</gene>
<dbReference type="EMBL" id="JBHTLY010000001">
    <property type="protein sequence ID" value="MFD1200376.1"/>
    <property type="molecule type" value="Genomic_DNA"/>
</dbReference>
<dbReference type="InterPro" id="IPR010982">
    <property type="entry name" value="Lambda_DNA-bd_dom_sf"/>
</dbReference>
<keyword evidence="6" id="KW-1185">Reference proteome</keyword>
<dbReference type="InterPro" id="IPR028082">
    <property type="entry name" value="Peripla_BP_I"/>
</dbReference>
<dbReference type="InterPro" id="IPR046335">
    <property type="entry name" value="LacI/GalR-like_sensor"/>
</dbReference>
<dbReference type="SUPFAM" id="SSF53822">
    <property type="entry name" value="Periplasmic binding protein-like I"/>
    <property type="match status" value="1"/>
</dbReference>
<dbReference type="SMART" id="SM00354">
    <property type="entry name" value="HTH_LACI"/>
    <property type="match status" value="1"/>
</dbReference>
<dbReference type="InterPro" id="IPR000843">
    <property type="entry name" value="HTH_LacI"/>
</dbReference>
<organism evidence="5 6">
    <name type="scientific">Leucobacter albus</name>
    <dbReference type="NCBI Taxonomy" id="272210"/>
    <lineage>
        <taxon>Bacteria</taxon>
        <taxon>Bacillati</taxon>
        <taxon>Actinomycetota</taxon>
        <taxon>Actinomycetes</taxon>
        <taxon>Micrococcales</taxon>
        <taxon>Microbacteriaceae</taxon>
        <taxon>Leucobacter</taxon>
    </lineage>
</organism>
<evidence type="ECO:0000256" key="1">
    <source>
        <dbReference type="ARBA" id="ARBA00023015"/>
    </source>
</evidence>
<dbReference type="CDD" id="cd01392">
    <property type="entry name" value="HTH_LacI"/>
    <property type="match status" value="1"/>
</dbReference>
<dbReference type="RefSeq" id="WP_343958514.1">
    <property type="nucleotide sequence ID" value="NZ_BAAAKZ010000003.1"/>
</dbReference>
<keyword evidence="3" id="KW-0804">Transcription</keyword>
<dbReference type="Pfam" id="PF00356">
    <property type="entry name" value="LacI"/>
    <property type="match status" value="1"/>
</dbReference>
<evidence type="ECO:0000256" key="2">
    <source>
        <dbReference type="ARBA" id="ARBA00023125"/>
    </source>
</evidence>
<dbReference type="Gene3D" id="1.10.260.40">
    <property type="entry name" value="lambda repressor-like DNA-binding domains"/>
    <property type="match status" value="1"/>
</dbReference>